<keyword evidence="2" id="KW-1133">Transmembrane helix</keyword>
<gene>
    <name evidence="3" type="ORF">FJTKL_05159</name>
</gene>
<feature type="transmembrane region" description="Helical" evidence="2">
    <location>
        <begin position="47"/>
        <end position="66"/>
    </location>
</feature>
<evidence type="ECO:0000256" key="2">
    <source>
        <dbReference type="SAM" id="Phobius"/>
    </source>
</evidence>
<keyword evidence="2" id="KW-0472">Membrane</keyword>
<evidence type="ECO:0000313" key="4">
    <source>
        <dbReference type="Proteomes" id="UP001600888"/>
    </source>
</evidence>
<evidence type="ECO:0000313" key="3">
    <source>
        <dbReference type="EMBL" id="KAL2293178.1"/>
    </source>
</evidence>
<keyword evidence="2" id="KW-0812">Transmembrane</keyword>
<reference evidence="3 4" key="1">
    <citation type="submission" date="2024-03" db="EMBL/GenBank/DDBJ databases">
        <title>A high-quality draft genome sequence of Diaporthe vaccinii, a causative agent of upright dieback and viscid rot disease in cranberry plants.</title>
        <authorList>
            <person name="Sarrasin M."/>
            <person name="Lang B.F."/>
            <person name="Burger G."/>
        </authorList>
    </citation>
    <scope>NUCLEOTIDE SEQUENCE [LARGE SCALE GENOMIC DNA]</scope>
    <source>
        <strain evidence="3 4">IS7</strain>
    </source>
</reference>
<comment type="caution">
    <text evidence="3">The sequence shown here is derived from an EMBL/GenBank/DDBJ whole genome shotgun (WGS) entry which is preliminary data.</text>
</comment>
<accession>A0ABR4FEQ4</accession>
<name>A0ABR4FEQ4_9PEZI</name>
<keyword evidence="4" id="KW-1185">Reference proteome</keyword>
<feature type="compositionally biased region" description="Basic residues" evidence="1">
    <location>
        <begin position="94"/>
        <end position="107"/>
    </location>
</feature>
<feature type="region of interest" description="Disordered" evidence="1">
    <location>
        <begin position="88"/>
        <end position="127"/>
    </location>
</feature>
<sequence>MPPPSPTLVGKATRVLHARQSTVTVTVTAPADTSDQSASSTNLSGGAIAGIVIGSIAGLLLLLWIFRSCSNLGGPPQDEKREPAWYDDVGAGRGRARSSRAHSRGRRGSYYAREVQAPRRSGSREVRTVQPVVYTAEPRRPSRTHDKHRRRSRSEGTAYYVGQAMIQGSMNNTEEVKRRFVGWRFQRGHATYLDLMQVHVRTHWDQVAFRNQWGAKYHCSGVYCKLRGR</sequence>
<dbReference type="EMBL" id="JBAWTH010000001">
    <property type="protein sequence ID" value="KAL2293178.1"/>
    <property type="molecule type" value="Genomic_DNA"/>
</dbReference>
<dbReference type="Proteomes" id="UP001600888">
    <property type="component" value="Unassembled WGS sequence"/>
</dbReference>
<organism evidence="3 4">
    <name type="scientific">Diaporthe vaccinii</name>
    <dbReference type="NCBI Taxonomy" id="105482"/>
    <lineage>
        <taxon>Eukaryota</taxon>
        <taxon>Fungi</taxon>
        <taxon>Dikarya</taxon>
        <taxon>Ascomycota</taxon>
        <taxon>Pezizomycotina</taxon>
        <taxon>Sordariomycetes</taxon>
        <taxon>Sordariomycetidae</taxon>
        <taxon>Diaporthales</taxon>
        <taxon>Diaporthaceae</taxon>
        <taxon>Diaporthe</taxon>
        <taxon>Diaporthe eres species complex</taxon>
    </lineage>
</organism>
<evidence type="ECO:0000256" key="1">
    <source>
        <dbReference type="SAM" id="MobiDB-lite"/>
    </source>
</evidence>
<protein>
    <submittedName>
        <fullName evidence="3">Uncharacterized protein</fullName>
    </submittedName>
</protein>
<proteinExistence type="predicted"/>